<dbReference type="Pfam" id="PF07729">
    <property type="entry name" value="FCD"/>
    <property type="match status" value="1"/>
</dbReference>
<feature type="domain" description="HTH gntR-type" evidence="4">
    <location>
        <begin position="11"/>
        <end position="78"/>
    </location>
</feature>
<dbReference type="InterPro" id="IPR036388">
    <property type="entry name" value="WH-like_DNA-bd_sf"/>
</dbReference>
<dbReference type="GO" id="GO:0003677">
    <property type="term" value="F:DNA binding"/>
    <property type="evidence" value="ECO:0007669"/>
    <property type="project" value="UniProtKB-KW"/>
</dbReference>
<keyword evidence="1" id="KW-0805">Transcription regulation</keyword>
<dbReference type="STRING" id="630515.SAMN04489812_2023"/>
<evidence type="ECO:0000259" key="4">
    <source>
        <dbReference type="PROSITE" id="PS50949"/>
    </source>
</evidence>
<dbReference type="GO" id="GO:0003700">
    <property type="term" value="F:DNA-binding transcription factor activity"/>
    <property type="evidence" value="ECO:0007669"/>
    <property type="project" value="InterPro"/>
</dbReference>
<dbReference type="PANTHER" id="PTHR43537:SF45">
    <property type="entry name" value="GNTR FAMILY REGULATORY PROTEIN"/>
    <property type="match status" value="1"/>
</dbReference>
<gene>
    <name evidence="5" type="ORF">SAMN04489812_2023</name>
</gene>
<proteinExistence type="predicted"/>
<dbReference type="Gene3D" id="1.10.10.10">
    <property type="entry name" value="Winged helix-like DNA-binding domain superfamily/Winged helix DNA-binding domain"/>
    <property type="match status" value="1"/>
</dbReference>
<evidence type="ECO:0000256" key="3">
    <source>
        <dbReference type="ARBA" id="ARBA00023163"/>
    </source>
</evidence>
<dbReference type="SMART" id="SM00345">
    <property type="entry name" value="HTH_GNTR"/>
    <property type="match status" value="1"/>
</dbReference>
<evidence type="ECO:0000313" key="5">
    <source>
        <dbReference type="EMBL" id="SDS47641.1"/>
    </source>
</evidence>
<organism evidence="5 6">
    <name type="scientific">Microlunatus soli</name>
    <dbReference type="NCBI Taxonomy" id="630515"/>
    <lineage>
        <taxon>Bacteria</taxon>
        <taxon>Bacillati</taxon>
        <taxon>Actinomycetota</taxon>
        <taxon>Actinomycetes</taxon>
        <taxon>Propionibacteriales</taxon>
        <taxon>Propionibacteriaceae</taxon>
        <taxon>Microlunatus</taxon>
    </lineage>
</organism>
<accession>A0A1H1SI76</accession>
<evidence type="ECO:0000256" key="2">
    <source>
        <dbReference type="ARBA" id="ARBA00023125"/>
    </source>
</evidence>
<dbReference type="OrthoDB" id="3267569at2"/>
<dbReference type="Gene3D" id="1.20.120.530">
    <property type="entry name" value="GntR ligand-binding domain-like"/>
    <property type="match status" value="1"/>
</dbReference>
<dbReference type="RefSeq" id="WP_091523846.1">
    <property type="nucleotide sequence ID" value="NZ_LT629772.1"/>
</dbReference>
<protein>
    <submittedName>
        <fullName evidence="5">DNA-binding transcriptional regulator, GntR family</fullName>
    </submittedName>
</protein>
<dbReference type="Proteomes" id="UP000199103">
    <property type="component" value="Chromosome I"/>
</dbReference>
<keyword evidence="6" id="KW-1185">Reference proteome</keyword>
<dbReference type="SUPFAM" id="SSF46785">
    <property type="entry name" value="Winged helix' DNA-binding domain"/>
    <property type="match status" value="1"/>
</dbReference>
<dbReference type="SUPFAM" id="SSF48008">
    <property type="entry name" value="GntR ligand-binding domain-like"/>
    <property type="match status" value="1"/>
</dbReference>
<dbReference type="EMBL" id="LT629772">
    <property type="protein sequence ID" value="SDS47641.1"/>
    <property type="molecule type" value="Genomic_DNA"/>
</dbReference>
<dbReference type="Pfam" id="PF00392">
    <property type="entry name" value="GntR"/>
    <property type="match status" value="1"/>
</dbReference>
<sequence length="220" mass="24138">MTPIGKLRQASSLRQQVEEEIAAAIVSGEMAPGELVSAPTLAARFEVSATPVREAMLNLEKRGFVAAVRNKGFRVTEVDQDALTRLAQVRHLLEPEAMALLAPRFTPEMATRARAVADDIVAGAAGEDLAKYLTADRAFHLLLLEFLGNGYLVEIVADLRERTRLVGLTDLLHTRRLEASAAEHHQLVDALEAHDADAARDLMHRHIGHVTGWWSGAEER</sequence>
<reference evidence="5 6" key="1">
    <citation type="submission" date="2016-10" db="EMBL/GenBank/DDBJ databases">
        <authorList>
            <person name="de Groot N.N."/>
        </authorList>
    </citation>
    <scope>NUCLEOTIDE SEQUENCE [LARGE SCALE GENOMIC DNA]</scope>
    <source>
        <strain evidence="5 6">DSM 21800</strain>
    </source>
</reference>
<name>A0A1H1SI76_9ACTN</name>
<dbReference type="SMART" id="SM00895">
    <property type="entry name" value="FCD"/>
    <property type="match status" value="1"/>
</dbReference>
<dbReference type="PANTHER" id="PTHR43537">
    <property type="entry name" value="TRANSCRIPTIONAL REGULATOR, GNTR FAMILY"/>
    <property type="match status" value="1"/>
</dbReference>
<dbReference type="CDD" id="cd07377">
    <property type="entry name" value="WHTH_GntR"/>
    <property type="match status" value="1"/>
</dbReference>
<dbReference type="InterPro" id="IPR000524">
    <property type="entry name" value="Tscrpt_reg_HTH_GntR"/>
</dbReference>
<dbReference type="InterPro" id="IPR036390">
    <property type="entry name" value="WH_DNA-bd_sf"/>
</dbReference>
<dbReference type="AlphaFoldDB" id="A0A1H1SI76"/>
<keyword evidence="2 5" id="KW-0238">DNA-binding</keyword>
<dbReference type="InterPro" id="IPR011711">
    <property type="entry name" value="GntR_C"/>
</dbReference>
<evidence type="ECO:0000256" key="1">
    <source>
        <dbReference type="ARBA" id="ARBA00023015"/>
    </source>
</evidence>
<dbReference type="PROSITE" id="PS50949">
    <property type="entry name" value="HTH_GNTR"/>
    <property type="match status" value="1"/>
</dbReference>
<evidence type="ECO:0000313" key="6">
    <source>
        <dbReference type="Proteomes" id="UP000199103"/>
    </source>
</evidence>
<keyword evidence="3" id="KW-0804">Transcription</keyword>
<dbReference type="InterPro" id="IPR008920">
    <property type="entry name" value="TF_FadR/GntR_C"/>
</dbReference>